<dbReference type="RefSeq" id="WP_188214426.1">
    <property type="nucleotide sequence ID" value="NZ_BAABGH010000004.1"/>
</dbReference>
<gene>
    <name evidence="2" type="ORF">ICJ84_00625</name>
</gene>
<feature type="chain" id="PRO_5035313909" description="O-glycosyl hydrolase" evidence="1">
    <location>
        <begin position="19"/>
        <end position="639"/>
    </location>
</feature>
<evidence type="ECO:0008006" key="4">
    <source>
        <dbReference type="Google" id="ProtNLM"/>
    </source>
</evidence>
<feature type="signal peptide" evidence="1">
    <location>
        <begin position="1"/>
        <end position="18"/>
    </location>
</feature>
<dbReference type="EMBL" id="JACVXC010000001">
    <property type="protein sequence ID" value="MBD0833929.1"/>
    <property type="molecule type" value="Genomic_DNA"/>
</dbReference>
<evidence type="ECO:0000313" key="3">
    <source>
        <dbReference type="Proteomes" id="UP000602057"/>
    </source>
</evidence>
<evidence type="ECO:0000256" key="1">
    <source>
        <dbReference type="SAM" id="SignalP"/>
    </source>
</evidence>
<dbReference type="PROSITE" id="PS51257">
    <property type="entry name" value="PROKAR_LIPOPROTEIN"/>
    <property type="match status" value="1"/>
</dbReference>
<sequence>MKRALIFFVALIFIGCHSNSTKQIVANNNVTIYPDKIKQTVWGIGFEIQSDAIGSGNTGLPEDKHAVPHDLTKQERERFATEMLKGFRYCRIAGGLYWRGLDAESKYLQPRWPEQLEELREMIDVAGVEGVSLEYWSPAPFWKANNSYLGKGGADKYNTLRCFGPDFGTDPIYKGDTLRFLNDFAEACVTDLQTLKEAGIKPLKWGLQNEPMVSNNQQYSTCKYFSKEDYVKAYVAAAKAIRNYDPSILLISDTENKYPGKIGPFMSDPEVASLVDAYVVHTVGWDSESVKSVGKRINDSLPYKPWFQNEYEYLTGGATPERCLNTVQHIMNSFQIGENPSWYWIHALKPFKNSEASGYSLGFWKSLEENHQKATSNAYHRWVGGPEIVNLPDKFKTMEFLNVQRKTNKAPGLNFSFIINRPATAYMLVEQKGEYVPDGWELTDIKLDSENSNDLVYKKTLKEGDQRIAEHNGEANGFYGAPHAIFLESEFKDFKVEVGINSPIKIRSEALKLEQAAANLKPGHWIYNDFNWNAVGSFVKRMPWDCKVIDLVEDSYNKDARILTFVKPNGKHTIVVSNRTSEEYTFKINTGIANAKWKGYRYSPFERGENTMGVEIGEQKGAILCPSLPSLSWEFWEEE</sequence>
<evidence type="ECO:0000313" key="2">
    <source>
        <dbReference type="EMBL" id="MBD0833929.1"/>
    </source>
</evidence>
<dbReference type="Gene3D" id="3.20.20.80">
    <property type="entry name" value="Glycosidases"/>
    <property type="match status" value="1"/>
</dbReference>
<proteinExistence type="predicted"/>
<accession>A0A8J6Q3U3</accession>
<name>A0A8J6Q3U3_9FLAO</name>
<organism evidence="2 3">
    <name type="scientific">Aestuariibaculum suncheonense</name>
    <dbReference type="NCBI Taxonomy" id="1028745"/>
    <lineage>
        <taxon>Bacteria</taxon>
        <taxon>Pseudomonadati</taxon>
        <taxon>Bacteroidota</taxon>
        <taxon>Flavobacteriia</taxon>
        <taxon>Flavobacteriales</taxon>
        <taxon>Flavobacteriaceae</taxon>
    </lineage>
</organism>
<dbReference type="SUPFAM" id="SSF51445">
    <property type="entry name" value="(Trans)glycosidases"/>
    <property type="match status" value="1"/>
</dbReference>
<reference evidence="2" key="2">
    <citation type="submission" date="2020-09" db="EMBL/GenBank/DDBJ databases">
        <authorList>
            <person name="Wu Z."/>
        </authorList>
    </citation>
    <scope>NUCLEOTIDE SEQUENCE</scope>
    <source>
        <strain evidence="2">SC17</strain>
    </source>
</reference>
<dbReference type="InterPro" id="IPR017853">
    <property type="entry name" value="GH"/>
</dbReference>
<keyword evidence="3" id="KW-1185">Reference proteome</keyword>
<protein>
    <recommendedName>
        <fullName evidence="4">O-glycosyl hydrolase</fullName>
    </recommendedName>
</protein>
<comment type="caution">
    <text evidence="2">The sequence shown here is derived from an EMBL/GenBank/DDBJ whole genome shotgun (WGS) entry which is preliminary data.</text>
</comment>
<dbReference type="Proteomes" id="UP000602057">
    <property type="component" value="Unassembled WGS sequence"/>
</dbReference>
<dbReference type="AlphaFoldDB" id="A0A8J6Q3U3"/>
<keyword evidence="1" id="KW-0732">Signal</keyword>
<reference evidence="2" key="1">
    <citation type="journal article" date="2013" name="Int. J. Syst. Evol. Microbiol.">
        <title>Aestuariibaculum suncheonense gen. nov., sp. nov., a marine bacterium of the family Flavobacteriaceae isolated from a tidal flat and emended descriptions of the genera Gaetbulibacter and Tamlana.</title>
        <authorList>
            <person name="Jeong S.H."/>
            <person name="Park M.S."/>
            <person name="Jin H.M."/>
            <person name="Lee K."/>
            <person name="Park W."/>
            <person name="Jeon C.O."/>
        </authorList>
    </citation>
    <scope>NUCLEOTIDE SEQUENCE</scope>
    <source>
        <strain evidence="2">SC17</strain>
    </source>
</reference>